<feature type="transmembrane region" description="Helical" evidence="6">
    <location>
        <begin position="39"/>
        <end position="62"/>
    </location>
</feature>
<keyword evidence="10" id="KW-1185">Reference proteome</keyword>
<feature type="domain" description="SHOCT" evidence="7">
    <location>
        <begin position="99"/>
        <end position="126"/>
    </location>
</feature>
<feature type="transmembrane region" description="Helical" evidence="6">
    <location>
        <begin position="7"/>
        <end position="27"/>
    </location>
</feature>
<evidence type="ECO:0000259" key="7">
    <source>
        <dbReference type="Pfam" id="PF09851"/>
    </source>
</evidence>
<evidence type="ECO:0000256" key="4">
    <source>
        <dbReference type="ARBA" id="ARBA00022989"/>
    </source>
</evidence>
<keyword evidence="4 6" id="KW-1133">Transmembrane helix</keyword>
<evidence type="ECO:0000256" key="3">
    <source>
        <dbReference type="ARBA" id="ARBA00022692"/>
    </source>
</evidence>
<dbReference type="RefSeq" id="WP_344059656.1">
    <property type="nucleotide sequence ID" value="NZ_BAAAPU010000004.1"/>
</dbReference>
<name>A0ABN2RSM0_9MICO</name>
<evidence type="ECO:0000259" key="8">
    <source>
        <dbReference type="Pfam" id="PF13396"/>
    </source>
</evidence>
<evidence type="ECO:0000256" key="6">
    <source>
        <dbReference type="SAM" id="Phobius"/>
    </source>
</evidence>
<dbReference type="InterPro" id="IPR018649">
    <property type="entry name" value="SHOCT"/>
</dbReference>
<comment type="caution">
    <text evidence="9">The sequence shown here is derived from an EMBL/GenBank/DDBJ whole genome shotgun (WGS) entry which is preliminary data.</text>
</comment>
<evidence type="ECO:0000313" key="10">
    <source>
        <dbReference type="Proteomes" id="UP001500013"/>
    </source>
</evidence>
<evidence type="ECO:0000256" key="2">
    <source>
        <dbReference type="ARBA" id="ARBA00022475"/>
    </source>
</evidence>
<feature type="domain" description="Cardiolipin synthase N-terminal" evidence="8">
    <location>
        <begin position="18"/>
        <end position="63"/>
    </location>
</feature>
<organism evidence="9 10">
    <name type="scientific">Terrabacter lapilli</name>
    <dbReference type="NCBI Taxonomy" id="436231"/>
    <lineage>
        <taxon>Bacteria</taxon>
        <taxon>Bacillati</taxon>
        <taxon>Actinomycetota</taxon>
        <taxon>Actinomycetes</taxon>
        <taxon>Micrococcales</taxon>
        <taxon>Intrasporangiaceae</taxon>
        <taxon>Terrabacter</taxon>
    </lineage>
</organism>
<dbReference type="Pfam" id="PF13396">
    <property type="entry name" value="PLDc_N"/>
    <property type="match status" value="1"/>
</dbReference>
<keyword evidence="2" id="KW-1003">Cell membrane</keyword>
<evidence type="ECO:0000256" key="5">
    <source>
        <dbReference type="ARBA" id="ARBA00023136"/>
    </source>
</evidence>
<gene>
    <name evidence="9" type="ORF">GCM10009817_12980</name>
</gene>
<keyword evidence="3 6" id="KW-0812">Transmembrane</keyword>
<dbReference type="Proteomes" id="UP001500013">
    <property type="component" value="Unassembled WGS sequence"/>
</dbReference>
<dbReference type="InterPro" id="IPR027379">
    <property type="entry name" value="CLS_N"/>
</dbReference>
<dbReference type="EMBL" id="BAAAPU010000004">
    <property type="protein sequence ID" value="GAA1974202.1"/>
    <property type="molecule type" value="Genomic_DNA"/>
</dbReference>
<comment type="subcellular location">
    <subcellularLocation>
        <location evidence="1">Cell membrane</location>
        <topology evidence="1">Multi-pass membrane protein</topology>
    </subcellularLocation>
</comment>
<dbReference type="Pfam" id="PF09851">
    <property type="entry name" value="SHOCT"/>
    <property type="match status" value="1"/>
</dbReference>
<evidence type="ECO:0000256" key="1">
    <source>
        <dbReference type="ARBA" id="ARBA00004651"/>
    </source>
</evidence>
<accession>A0ABN2RSM0</accession>
<protein>
    <submittedName>
        <fullName evidence="9">SHOCT domain-containing protein</fullName>
    </submittedName>
</protein>
<proteinExistence type="predicted"/>
<reference evidence="9 10" key="1">
    <citation type="journal article" date="2019" name="Int. J. Syst. Evol. Microbiol.">
        <title>The Global Catalogue of Microorganisms (GCM) 10K type strain sequencing project: providing services to taxonomists for standard genome sequencing and annotation.</title>
        <authorList>
            <consortium name="The Broad Institute Genomics Platform"/>
            <consortium name="The Broad Institute Genome Sequencing Center for Infectious Disease"/>
            <person name="Wu L."/>
            <person name="Ma J."/>
        </authorList>
    </citation>
    <scope>NUCLEOTIDE SEQUENCE [LARGE SCALE GENOMIC DNA]</scope>
    <source>
        <strain evidence="9 10">JCM 15628</strain>
    </source>
</reference>
<sequence>MDFWSFFWLLVWSFCFVAYLMILFHIFGDLFRDRELGGFAKVLWVIVLIVFPFLSALVYLVVRGHGMADREMASAERQRAAQEDYIRSVAAKPAYSPTDQLSQAKSLLDSGAISQEEYSQIKARALS</sequence>
<keyword evidence="5 6" id="KW-0472">Membrane</keyword>
<evidence type="ECO:0000313" key="9">
    <source>
        <dbReference type="EMBL" id="GAA1974202.1"/>
    </source>
</evidence>